<reference evidence="4" key="1">
    <citation type="journal article" date="2021" name="PeerJ">
        <title>Extensive microbial diversity within the chicken gut microbiome revealed by metagenomics and culture.</title>
        <authorList>
            <person name="Gilroy R."/>
            <person name="Ravi A."/>
            <person name="Getino M."/>
            <person name="Pursley I."/>
            <person name="Horton D.L."/>
            <person name="Alikhan N.F."/>
            <person name="Baker D."/>
            <person name="Gharbi K."/>
            <person name="Hall N."/>
            <person name="Watson M."/>
            <person name="Adriaenssens E.M."/>
            <person name="Foster-Nyarko E."/>
            <person name="Jarju S."/>
            <person name="Secka A."/>
            <person name="Antonio M."/>
            <person name="Oren A."/>
            <person name="Chaudhuri R.R."/>
            <person name="La Ragione R."/>
            <person name="Hildebrand F."/>
            <person name="Pallen M.J."/>
        </authorList>
    </citation>
    <scope>NUCLEOTIDE SEQUENCE</scope>
    <source>
        <strain evidence="4">5032</strain>
    </source>
</reference>
<evidence type="ECO:0000256" key="1">
    <source>
        <dbReference type="ARBA" id="ARBA00012528"/>
    </source>
</evidence>
<dbReference type="SMART" id="SM00267">
    <property type="entry name" value="GGDEF"/>
    <property type="match status" value="1"/>
</dbReference>
<dbReference type="NCBIfam" id="TIGR00254">
    <property type="entry name" value="GGDEF"/>
    <property type="match status" value="1"/>
</dbReference>
<evidence type="ECO:0000256" key="2">
    <source>
        <dbReference type="ARBA" id="ARBA00034247"/>
    </source>
</evidence>
<accession>A0A9D2HPW8</accession>
<evidence type="ECO:0000259" key="3">
    <source>
        <dbReference type="PROSITE" id="PS50887"/>
    </source>
</evidence>
<protein>
    <recommendedName>
        <fullName evidence="1">diguanylate cyclase</fullName>
        <ecNumber evidence="1">2.7.7.65</ecNumber>
    </recommendedName>
</protein>
<evidence type="ECO:0000313" key="5">
    <source>
        <dbReference type="Proteomes" id="UP000823821"/>
    </source>
</evidence>
<gene>
    <name evidence="4" type="ORF">H9784_07450</name>
</gene>
<dbReference type="EC" id="2.7.7.65" evidence="1"/>
<dbReference type="PANTHER" id="PTHR45138">
    <property type="entry name" value="REGULATORY COMPONENTS OF SENSORY TRANSDUCTION SYSTEM"/>
    <property type="match status" value="1"/>
</dbReference>
<comment type="caution">
    <text evidence="4">The sequence shown here is derived from an EMBL/GenBank/DDBJ whole genome shotgun (WGS) entry which is preliminary data.</text>
</comment>
<dbReference type="InterPro" id="IPR029787">
    <property type="entry name" value="Nucleotide_cyclase"/>
</dbReference>
<dbReference type="Pfam" id="PF00990">
    <property type="entry name" value="GGDEF"/>
    <property type="match status" value="1"/>
</dbReference>
<proteinExistence type="predicted"/>
<comment type="catalytic activity">
    <reaction evidence="2">
        <text>2 GTP = 3',3'-c-di-GMP + 2 diphosphate</text>
        <dbReference type="Rhea" id="RHEA:24898"/>
        <dbReference type="ChEBI" id="CHEBI:33019"/>
        <dbReference type="ChEBI" id="CHEBI:37565"/>
        <dbReference type="ChEBI" id="CHEBI:58805"/>
        <dbReference type="EC" id="2.7.7.65"/>
    </reaction>
</comment>
<name>A0A9D2HPW8_9BACT</name>
<dbReference type="Proteomes" id="UP000823821">
    <property type="component" value="Unassembled WGS sequence"/>
</dbReference>
<dbReference type="AlphaFoldDB" id="A0A9D2HPW8"/>
<reference evidence="4" key="2">
    <citation type="submission" date="2021-04" db="EMBL/GenBank/DDBJ databases">
        <authorList>
            <person name="Gilroy R."/>
        </authorList>
    </citation>
    <scope>NUCLEOTIDE SEQUENCE</scope>
    <source>
        <strain evidence="4">5032</strain>
    </source>
</reference>
<dbReference type="InterPro" id="IPR000160">
    <property type="entry name" value="GGDEF_dom"/>
</dbReference>
<sequence>MRSFQKCALAFWIPLAICLLLSAGVVRLIGVRAIQIERAEVECQLADRANAFRQALWLRLHQLETLDMLLRLHDGLPIHFTDGVENMKRLSAVNGILLAPDGIVSRAWPVEQEPRYVGLNLLTDPALQRLVRAGKNISLSGPFPVSEDESVLCGYKLVYLPGKDGQRVFWGVLAFCFGFEDVLREAGLDTPTVLGRNIRLVRDDGMAAPPIFVQTSRNADFERYRPGNATLPDSGNVLEYAFDTDGTWWALWAYPVGIWWKNASVWPIALGCLAGSVLVALLVRQVCALRRTRRALEQLLSHDPLTGALNRHGLFQALAGKGQAVGKRAFLAYVDLNKFKRVNDSYGHETGDRMLKAFVRAVYRHVTAGTLLARIGGDEFVILFPAGVAYAEVKRVIAAIRETYAEPLELRTGEALRCEFACGLAFWPEREDNFQAVLHKADIAMYRDKHGNAKGNRDI</sequence>
<dbReference type="InterPro" id="IPR050469">
    <property type="entry name" value="Diguanylate_Cyclase"/>
</dbReference>
<dbReference type="CDD" id="cd01949">
    <property type="entry name" value="GGDEF"/>
    <property type="match status" value="1"/>
</dbReference>
<feature type="domain" description="GGDEF" evidence="3">
    <location>
        <begin position="327"/>
        <end position="459"/>
    </location>
</feature>
<dbReference type="SMART" id="SM01079">
    <property type="entry name" value="CHASE"/>
    <property type="match status" value="1"/>
</dbReference>
<evidence type="ECO:0000313" key="4">
    <source>
        <dbReference type="EMBL" id="HJA79383.1"/>
    </source>
</evidence>
<dbReference type="EMBL" id="DWZD01000041">
    <property type="protein sequence ID" value="HJA79383.1"/>
    <property type="molecule type" value="Genomic_DNA"/>
</dbReference>
<dbReference type="Gene3D" id="3.30.70.270">
    <property type="match status" value="1"/>
</dbReference>
<dbReference type="InterPro" id="IPR006189">
    <property type="entry name" value="CHASE_dom"/>
</dbReference>
<dbReference type="PROSITE" id="PS50887">
    <property type="entry name" value="GGDEF"/>
    <property type="match status" value="1"/>
</dbReference>
<dbReference type="InterPro" id="IPR043128">
    <property type="entry name" value="Rev_trsase/Diguanyl_cyclase"/>
</dbReference>
<dbReference type="SUPFAM" id="SSF55073">
    <property type="entry name" value="Nucleotide cyclase"/>
    <property type="match status" value="1"/>
</dbReference>
<organism evidence="4 5">
    <name type="scientific">Candidatus Desulfovibrio intestinavium</name>
    <dbReference type="NCBI Taxonomy" id="2838534"/>
    <lineage>
        <taxon>Bacteria</taxon>
        <taxon>Pseudomonadati</taxon>
        <taxon>Thermodesulfobacteriota</taxon>
        <taxon>Desulfovibrionia</taxon>
        <taxon>Desulfovibrionales</taxon>
        <taxon>Desulfovibrionaceae</taxon>
        <taxon>Desulfovibrio</taxon>
    </lineage>
</organism>
<dbReference type="GO" id="GO:0052621">
    <property type="term" value="F:diguanylate cyclase activity"/>
    <property type="evidence" value="ECO:0007669"/>
    <property type="project" value="UniProtKB-EC"/>
</dbReference>
<dbReference type="PANTHER" id="PTHR45138:SF9">
    <property type="entry name" value="DIGUANYLATE CYCLASE DGCM-RELATED"/>
    <property type="match status" value="1"/>
</dbReference>